<evidence type="ECO:0000256" key="10">
    <source>
        <dbReference type="ARBA" id="ARBA00022801"/>
    </source>
</evidence>
<dbReference type="GO" id="GO:0016787">
    <property type="term" value="F:hydrolase activity"/>
    <property type="evidence" value="ECO:0007669"/>
    <property type="project" value="UniProtKB-KW"/>
</dbReference>
<dbReference type="PROSITE" id="PS00530">
    <property type="entry name" value="RNASE_T2_1"/>
    <property type="match status" value="1"/>
</dbReference>
<keyword evidence="11" id="KW-1015">Disulfide bond</keyword>
<evidence type="ECO:0000256" key="7">
    <source>
        <dbReference type="ARBA" id="ARBA00022722"/>
    </source>
</evidence>
<accession>A0A507QJT5</accession>
<comment type="subcellular location">
    <subcellularLocation>
        <location evidence="2">Cytoplasm</location>
    </subcellularLocation>
    <subcellularLocation>
        <location evidence="1">Vacuole lumen</location>
    </subcellularLocation>
</comment>
<feature type="domain" description="RNase T2-like C-terminal" evidence="19">
    <location>
        <begin position="306"/>
        <end position="420"/>
    </location>
</feature>
<comment type="similarity">
    <text evidence="3 17">Belongs to the RNase T2 family.</text>
</comment>
<keyword evidence="21" id="KW-1185">Reference proteome</keyword>
<dbReference type="EMBL" id="VIFY01000193">
    <property type="protein sequence ID" value="TQB68746.1"/>
    <property type="molecule type" value="Genomic_DNA"/>
</dbReference>
<evidence type="ECO:0000256" key="16">
    <source>
        <dbReference type="PIRSR" id="PIRSR633697-1"/>
    </source>
</evidence>
<evidence type="ECO:0000256" key="12">
    <source>
        <dbReference type="ARBA" id="ARBA00023180"/>
    </source>
</evidence>
<dbReference type="PANTHER" id="PTHR11240:SF22">
    <property type="entry name" value="RIBONUCLEASE T2"/>
    <property type="match status" value="1"/>
</dbReference>
<dbReference type="GO" id="GO:0005576">
    <property type="term" value="C:extracellular region"/>
    <property type="evidence" value="ECO:0007669"/>
    <property type="project" value="TreeGrafter"/>
</dbReference>
<dbReference type="Pfam" id="PF00445">
    <property type="entry name" value="Ribonuclease_T2"/>
    <property type="match status" value="1"/>
</dbReference>
<dbReference type="InterPro" id="IPR033697">
    <property type="entry name" value="Ribonuclease_T2_eukaryotic"/>
</dbReference>
<feature type="active site" evidence="16">
    <location>
        <position position="164"/>
    </location>
</feature>
<evidence type="ECO:0000256" key="9">
    <source>
        <dbReference type="ARBA" id="ARBA00022759"/>
    </source>
</evidence>
<gene>
    <name evidence="20" type="primary">RNY1_2</name>
    <name evidence="20" type="ORF">MPDQ_002874</name>
</gene>
<dbReference type="EC" id="4.6.1.19" evidence="4"/>
<dbReference type="GO" id="GO:0005775">
    <property type="term" value="C:vacuolar lumen"/>
    <property type="evidence" value="ECO:0007669"/>
    <property type="project" value="UniProtKB-SubCell"/>
</dbReference>
<proteinExistence type="inferred from homology"/>
<dbReference type="Gene3D" id="3.90.730.10">
    <property type="entry name" value="Ribonuclease T2-like"/>
    <property type="match status" value="1"/>
</dbReference>
<dbReference type="CDD" id="cd01061">
    <property type="entry name" value="RNase_T2_euk"/>
    <property type="match status" value="1"/>
</dbReference>
<organism evidence="20 21">
    <name type="scientific">Monascus purpureus</name>
    <name type="common">Red mold</name>
    <name type="synonym">Monascus anka</name>
    <dbReference type="NCBI Taxonomy" id="5098"/>
    <lineage>
        <taxon>Eukaryota</taxon>
        <taxon>Fungi</taxon>
        <taxon>Dikarya</taxon>
        <taxon>Ascomycota</taxon>
        <taxon>Pezizomycotina</taxon>
        <taxon>Eurotiomycetes</taxon>
        <taxon>Eurotiomycetidae</taxon>
        <taxon>Eurotiales</taxon>
        <taxon>Aspergillaceae</taxon>
        <taxon>Monascus</taxon>
    </lineage>
</organism>
<feature type="region of interest" description="Disordered" evidence="18">
    <location>
        <begin position="281"/>
        <end position="310"/>
    </location>
</feature>
<evidence type="ECO:0000256" key="6">
    <source>
        <dbReference type="ARBA" id="ARBA00022554"/>
    </source>
</evidence>
<evidence type="ECO:0000256" key="14">
    <source>
        <dbReference type="ARBA" id="ARBA00025494"/>
    </source>
</evidence>
<comment type="caution">
    <text evidence="20">The sequence shown here is derived from an EMBL/GenBank/DDBJ whole genome shotgun (WGS) entry which is preliminary data.</text>
</comment>
<comment type="function">
    <text evidence="14">Rnase which modulates cell survival under stress conditions. Released from the vacuole to the cytoplasm during stress to promote tRNA and rRNA cleavage and to activate separately a downstream pathway that promotes cell death. Involved in cell size, vacuolar morphology and growth at high temperatures and high salt concentration.</text>
</comment>
<dbReference type="InterPro" id="IPR036430">
    <property type="entry name" value="RNase_T2-like_sf"/>
</dbReference>
<dbReference type="InterPro" id="IPR057328">
    <property type="entry name" value="RNaseT2L_C"/>
</dbReference>
<evidence type="ECO:0000256" key="18">
    <source>
        <dbReference type="SAM" id="MobiDB-lite"/>
    </source>
</evidence>
<reference evidence="20 21" key="1">
    <citation type="submission" date="2019-06" db="EMBL/GenBank/DDBJ databases">
        <title>Wine fermentation using esterase from Monascus purpureus.</title>
        <authorList>
            <person name="Geng C."/>
            <person name="Zhang Y."/>
        </authorList>
    </citation>
    <scope>NUCLEOTIDE SEQUENCE [LARGE SCALE GENOMIC DNA]</scope>
    <source>
        <strain evidence="20">HQ1</strain>
    </source>
</reference>
<name>A0A507QJT5_MONPU</name>
<dbReference type="SUPFAM" id="SSF55895">
    <property type="entry name" value="Ribonuclease Rh-like"/>
    <property type="match status" value="1"/>
</dbReference>
<evidence type="ECO:0000256" key="8">
    <source>
        <dbReference type="ARBA" id="ARBA00022729"/>
    </source>
</evidence>
<dbReference type="InterPro" id="IPR018188">
    <property type="entry name" value="RNase_T2_His_AS_1"/>
</dbReference>
<evidence type="ECO:0000256" key="2">
    <source>
        <dbReference type="ARBA" id="ARBA00004496"/>
    </source>
</evidence>
<keyword evidence="7" id="KW-0540">Nuclease</keyword>
<evidence type="ECO:0000256" key="5">
    <source>
        <dbReference type="ARBA" id="ARBA00022490"/>
    </source>
</evidence>
<keyword evidence="8" id="KW-0732">Signal</keyword>
<protein>
    <recommendedName>
        <fullName evidence="15">Ribonuclease T2-like</fullName>
        <ecNumber evidence="4">4.6.1.19</ecNumber>
    </recommendedName>
</protein>
<keyword evidence="5" id="KW-0963">Cytoplasm</keyword>
<dbReference type="PANTHER" id="PTHR11240">
    <property type="entry name" value="RIBONUCLEASE T2"/>
    <property type="match status" value="1"/>
</dbReference>
<dbReference type="InterPro" id="IPR001568">
    <property type="entry name" value="RNase_T2-like"/>
</dbReference>
<evidence type="ECO:0000256" key="15">
    <source>
        <dbReference type="ARBA" id="ARBA00071169"/>
    </source>
</evidence>
<dbReference type="PROSITE" id="PS00531">
    <property type="entry name" value="RNASE_T2_2"/>
    <property type="match status" value="1"/>
</dbReference>
<keyword evidence="6" id="KW-0926">Vacuole</keyword>
<feature type="active site" evidence="16">
    <location>
        <position position="102"/>
    </location>
</feature>
<evidence type="ECO:0000313" key="21">
    <source>
        <dbReference type="Proteomes" id="UP000319663"/>
    </source>
</evidence>
<feature type="active site" evidence="16">
    <location>
        <position position="160"/>
    </location>
</feature>
<evidence type="ECO:0000256" key="11">
    <source>
        <dbReference type="ARBA" id="ARBA00023157"/>
    </source>
</evidence>
<dbReference type="Proteomes" id="UP000319663">
    <property type="component" value="Unassembled WGS sequence"/>
</dbReference>
<dbReference type="FunFam" id="3.90.730.10:FF:000004">
    <property type="entry name" value="Ribonuclease T2-like"/>
    <property type="match status" value="1"/>
</dbReference>
<keyword evidence="13" id="KW-0456">Lyase</keyword>
<evidence type="ECO:0000256" key="4">
    <source>
        <dbReference type="ARBA" id="ARBA00012571"/>
    </source>
</evidence>
<dbReference type="GO" id="GO:0006401">
    <property type="term" value="P:RNA catabolic process"/>
    <property type="evidence" value="ECO:0007669"/>
    <property type="project" value="TreeGrafter"/>
</dbReference>
<dbReference type="Pfam" id="PF25488">
    <property type="entry name" value="RNaseT2L_C"/>
    <property type="match status" value="1"/>
</dbReference>
<evidence type="ECO:0000256" key="13">
    <source>
        <dbReference type="ARBA" id="ARBA00023239"/>
    </source>
</evidence>
<keyword evidence="9" id="KW-0255">Endonuclease</keyword>
<evidence type="ECO:0000256" key="1">
    <source>
        <dbReference type="ARBA" id="ARBA00004410"/>
    </source>
</evidence>
<keyword evidence="12" id="KW-0325">Glycoprotein</keyword>
<evidence type="ECO:0000259" key="19">
    <source>
        <dbReference type="Pfam" id="PF25488"/>
    </source>
</evidence>
<evidence type="ECO:0000313" key="20">
    <source>
        <dbReference type="EMBL" id="TQB68746.1"/>
    </source>
</evidence>
<sequence>MLTTSAIISGMKQLLPQEAPGPQKILKALTSSLGALPLAGLDWQSRGPEHGLSSCSNPELSCQAKYSGQDTCCFNYPGGQMLLTQFWDADPAIGPDDSWTIHGLWPDHCDGGFDQYCDSKRKYSNISLILIDVGRGDLLDYMTAYWKDFRGDDPDLWEHEWNKHGTCISTLETKCYMDYYPQQEVVDYFDKTVEIFQKLPSYQTLANAGIVPSYTQTYSLDDIKEALKKAHGAEVTVRCHYHSLNEIWYHFNVAGSLQAGKFIPSTPDGLKSNCPARGIRYLPKRPSDHKPTKATTTPAPTGTDIPFTGRGHLQVSEENRKRGCIISRGAWFSSGTCAVFKTRAVSEGTFTLHSSKGPCTFERDVFGCGPHITTPDLFTFQDGLLQYRGNTTFFADKAPKGYAKSKVFATQEDHPIEINYGASGKRYVN</sequence>
<dbReference type="AlphaFoldDB" id="A0A507QJT5"/>
<dbReference type="InterPro" id="IPR033130">
    <property type="entry name" value="RNase_T2_His_AS_2"/>
</dbReference>
<keyword evidence="10" id="KW-0378">Hydrolase</keyword>
<evidence type="ECO:0000256" key="17">
    <source>
        <dbReference type="RuleBase" id="RU004328"/>
    </source>
</evidence>
<evidence type="ECO:0000256" key="3">
    <source>
        <dbReference type="ARBA" id="ARBA00007469"/>
    </source>
</evidence>
<dbReference type="GO" id="GO:0003723">
    <property type="term" value="F:RNA binding"/>
    <property type="evidence" value="ECO:0007669"/>
    <property type="project" value="InterPro"/>
</dbReference>
<dbReference type="GO" id="GO:0033897">
    <property type="term" value="F:ribonuclease T2 activity"/>
    <property type="evidence" value="ECO:0007669"/>
    <property type="project" value="UniProtKB-EC"/>
</dbReference>